<organism evidence="1">
    <name type="scientific">Culicoides sonorensis</name>
    <name type="common">Biting midge</name>
    <dbReference type="NCBI Taxonomy" id="179676"/>
    <lineage>
        <taxon>Eukaryota</taxon>
        <taxon>Metazoa</taxon>
        <taxon>Ecdysozoa</taxon>
        <taxon>Arthropoda</taxon>
        <taxon>Hexapoda</taxon>
        <taxon>Insecta</taxon>
        <taxon>Pterygota</taxon>
        <taxon>Neoptera</taxon>
        <taxon>Endopterygota</taxon>
        <taxon>Diptera</taxon>
        <taxon>Nematocera</taxon>
        <taxon>Chironomoidea</taxon>
        <taxon>Ceratopogonidae</taxon>
        <taxon>Ceratopogoninae</taxon>
        <taxon>Culicoides</taxon>
        <taxon>Monoculicoides</taxon>
    </lineage>
</organism>
<dbReference type="EMBL" id="UFQT01001084">
    <property type="protein sequence ID" value="SSX28810.1"/>
    <property type="molecule type" value="Genomic_DNA"/>
</dbReference>
<accession>A0A336KW05</accession>
<evidence type="ECO:0000313" key="2">
    <source>
        <dbReference type="EMBL" id="SSX28810.1"/>
    </source>
</evidence>
<sequence length="144" mass="16588">MMSICQPHSTSNKRKFNEIDGSESDGYFIQQKFFVDQRLININNVDKMQKVHQKTLQLLFQGAKTMSDKFLSNNKIMRLSGNGQIQMLPGYEHIKIPEEAENMCRNCNDYSRISGNCANCPRELLDVTSIMRPLAVKNVKVSRR</sequence>
<dbReference type="EMBL" id="UFQS01001084">
    <property type="protein sequence ID" value="SSX08899.1"/>
    <property type="molecule type" value="Genomic_DNA"/>
</dbReference>
<proteinExistence type="predicted"/>
<reference evidence="2" key="2">
    <citation type="submission" date="2018-07" db="EMBL/GenBank/DDBJ databases">
        <authorList>
            <person name="Quirk P.G."/>
            <person name="Krulwich T.A."/>
        </authorList>
    </citation>
    <scope>NUCLEOTIDE SEQUENCE</scope>
</reference>
<dbReference type="AlphaFoldDB" id="A0A336KW05"/>
<evidence type="ECO:0000313" key="1">
    <source>
        <dbReference type="EMBL" id="SSX08899.1"/>
    </source>
</evidence>
<reference evidence="1" key="1">
    <citation type="submission" date="2018-04" db="EMBL/GenBank/DDBJ databases">
        <authorList>
            <person name="Go L.Y."/>
            <person name="Mitchell J.A."/>
        </authorList>
    </citation>
    <scope>NUCLEOTIDE SEQUENCE</scope>
    <source>
        <tissue evidence="1">Whole organism</tissue>
    </source>
</reference>
<gene>
    <name evidence="1" type="primary">CSON000512</name>
</gene>
<protein>
    <submittedName>
        <fullName evidence="1">CSON000512 protein</fullName>
    </submittedName>
</protein>
<name>A0A336KW05_CULSO</name>
<dbReference type="VEuPathDB" id="VectorBase:CSON000512"/>